<protein>
    <submittedName>
        <fullName evidence="2">Uncharacterized protein</fullName>
    </submittedName>
</protein>
<gene>
    <name evidence="2" type="ORF">HUJ06_013980</name>
</gene>
<feature type="transmembrane region" description="Helical" evidence="1">
    <location>
        <begin position="48"/>
        <end position="69"/>
    </location>
</feature>
<name>A0A822Z4B1_NELNU</name>
<sequence length="86" mass="10390">MEESISCQWSMFRALLSIVQWWGFNVTVIIMNKWIFQVSIRVLLLPKFVPFSILLNGHAFYFSKFYGYVLSFRLITKFWIFDDFDC</sequence>
<accession>A0A822Z4B1</accession>
<evidence type="ECO:0000313" key="2">
    <source>
        <dbReference type="EMBL" id="DAD39657.1"/>
    </source>
</evidence>
<keyword evidence="1" id="KW-1133">Transmembrane helix</keyword>
<keyword evidence="1" id="KW-0472">Membrane</keyword>
<dbReference type="AlphaFoldDB" id="A0A822Z4B1"/>
<evidence type="ECO:0000313" key="3">
    <source>
        <dbReference type="Proteomes" id="UP000607653"/>
    </source>
</evidence>
<dbReference type="Proteomes" id="UP000607653">
    <property type="component" value="Unassembled WGS sequence"/>
</dbReference>
<proteinExistence type="predicted"/>
<comment type="caution">
    <text evidence="2">The sequence shown here is derived from an EMBL/GenBank/DDBJ whole genome shotgun (WGS) entry which is preliminary data.</text>
</comment>
<organism evidence="2 3">
    <name type="scientific">Nelumbo nucifera</name>
    <name type="common">Sacred lotus</name>
    <dbReference type="NCBI Taxonomy" id="4432"/>
    <lineage>
        <taxon>Eukaryota</taxon>
        <taxon>Viridiplantae</taxon>
        <taxon>Streptophyta</taxon>
        <taxon>Embryophyta</taxon>
        <taxon>Tracheophyta</taxon>
        <taxon>Spermatophyta</taxon>
        <taxon>Magnoliopsida</taxon>
        <taxon>Proteales</taxon>
        <taxon>Nelumbonaceae</taxon>
        <taxon>Nelumbo</taxon>
    </lineage>
</organism>
<keyword evidence="1" id="KW-0812">Transmembrane</keyword>
<reference evidence="2 3" key="1">
    <citation type="journal article" date="2020" name="Mol. Biol. Evol.">
        <title>Distinct Expression and Methylation Patterns for Genes with Different Fates following a Single Whole-Genome Duplication in Flowering Plants.</title>
        <authorList>
            <person name="Shi T."/>
            <person name="Rahmani R.S."/>
            <person name="Gugger P.F."/>
            <person name="Wang M."/>
            <person name="Li H."/>
            <person name="Zhang Y."/>
            <person name="Li Z."/>
            <person name="Wang Q."/>
            <person name="Van de Peer Y."/>
            <person name="Marchal K."/>
            <person name="Chen J."/>
        </authorList>
    </citation>
    <scope>NUCLEOTIDE SEQUENCE [LARGE SCALE GENOMIC DNA]</scope>
    <source>
        <tissue evidence="2">Leaf</tissue>
    </source>
</reference>
<feature type="transmembrane region" description="Helical" evidence="1">
    <location>
        <begin position="12"/>
        <end position="36"/>
    </location>
</feature>
<keyword evidence="3" id="KW-1185">Reference proteome</keyword>
<dbReference type="EMBL" id="DUZY01000005">
    <property type="protein sequence ID" value="DAD39657.1"/>
    <property type="molecule type" value="Genomic_DNA"/>
</dbReference>
<evidence type="ECO:0000256" key="1">
    <source>
        <dbReference type="SAM" id="Phobius"/>
    </source>
</evidence>